<protein>
    <recommendedName>
        <fullName evidence="12">TIR domain-containing protein</fullName>
    </recommendedName>
</protein>
<evidence type="ECO:0000256" key="6">
    <source>
        <dbReference type="ARBA" id="ARBA00022737"/>
    </source>
</evidence>
<keyword evidence="4 11" id="KW-0812">Transmembrane</keyword>
<evidence type="ECO:0000256" key="3">
    <source>
        <dbReference type="ARBA" id="ARBA00022614"/>
    </source>
</evidence>
<dbReference type="PROSITE" id="PS51450">
    <property type="entry name" value="LRR"/>
    <property type="match status" value="2"/>
</dbReference>
<comment type="similarity">
    <text evidence="2">Belongs to the Toll-like receptor family.</text>
</comment>
<evidence type="ECO:0000256" key="10">
    <source>
        <dbReference type="ARBA" id="ARBA00023180"/>
    </source>
</evidence>
<dbReference type="SUPFAM" id="SSF52058">
    <property type="entry name" value="L domain-like"/>
    <property type="match status" value="1"/>
</dbReference>
<dbReference type="InterPro" id="IPR000157">
    <property type="entry name" value="TIR_dom"/>
</dbReference>
<evidence type="ECO:0000256" key="11">
    <source>
        <dbReference type="SAM" id="Phobius"/>
    </source>
</evidence>
<feature type="domain" description="TIR" evidence="12">
    <location>
        <begin position="725"/>
        <end position="866"/>
    </location>
</feature>
<dbReference type="Pfam" id="PF01582">
    <property type="entry name" value="TIR"/>
    <property type="match status" value="1"/>
</dbReference>
<dbReference type="InterPro" id="IPR001611">
    <property type="entry name" value="Leu-rich_rpt"/>
</dbReference>
<dbReference type="PRINTS" id="PR01537">
    <property type="entry name" value="INTRLKN1R1F"/>
</dbReference>
<gene>
    <name evidence="13" type="ORF">KUTeg_007567</name>
</gene>
<dbReference type="InterPro" id="IPR003591">
    <property type="entry name" value="Leu-rich_rpt_typical-subtyp"/>
</dbReference>
<keyword evidence="6" id="KW-0677">Repeat</keyword>
<dbReference type="SMART" id="SM00255">
    <property type="entry name" value="TIR"/>
    <property type="match status" value="1"/>
</dbReference>
<proteinExistence type="inferred from homology"/>
<dbReference type="InterPro" id="IPR032675">
    <property type="entry name" value="LRR_dom_sf"/>
</dbReference>
<dbReference type="SUPFAM" id="SSF52200">
    <property type="entry name" value="Toll/Interleukin receptor TIR domain"/>
    <property type="match status" value="1"/>
</dbReference>
<dbReference type="PANTHER" id="PTHR24365">
    <property type="entry name" value="TOLL-LIKE RECEPTOR"/>
    <property type="match status" value="1"/>
</dbReference>
<evidence type="ECO:0000313" key="13">
    <source>
        <dbReference type="EMBL" id="KAJ8315417.1"/>
    </source>
</evidence>
<keyword evidence="14" id="KW-1185">Reference proteome</keyword>
<keyword evidence="10" id="KW-0325">Glycoprotein</keyword>
<dbReference type="SUPFAM" id="SSF52047">
    <property type="entry name" value="RNI-like"/>
    <property type="match status" value="1"/>
</dbReference>
<evidence type="ECO:0000256" key="8">
    <source>
        <dbReference type="ARBA" id="ARBA00023136"/>
    </source>
</evidence>
<dbReference type="InterPro" id="IPR017241">
    <property type="entry name" value="Toll-like_receptor"/>
</dbReference>
<accession>A0ABQ9FHM8</accession>
<comment type="subcellular location">
    <subcellularLocation>
        <location evidence="1">Membrane</location>
        <topology evidence="1">Single-pass type I membrane protein</topology>
    </subcellularLocation>
</comment>
<dbReference type="InterPro" id="IPR035897">
    <property type="entry name" value="Toll_tir_struct_dom_sf"/>
</dbReference>
<evidence type="ECO:0000256" key="4">
    <source>
        <dbReference type="ARBA" id="ARBA00022692"/>
    </source>
</evidence>
<reference evidence="13 14" key="1">
    <citation type="submission" date="2022-12" db="EMBL/GenBank/DDBJ databases">
        <title>Chromosome-level genome of Tegillarca granosa.</title>
        <authorList>
            <person name="Kim J."/>
        </authorList>
    </citation>
    <scope>NUCLEOTIDE SEQUENCE [LARGE SCALE GENOMIC DNA]</scope>
    <source>
        <strain evidence="13">Teg-2019</strain>
        <tissue evidence="13">Adductor muscle</tissue>
    </source>
</reference>
<feature type="transmembrane region" description="Helical" evidence="11">
    <location>
        <begin position="674"/>
        <end position="699"/>
    </location>
</feature>
<keyword evidence="5" id="KW-0732">Signal</keyword>
<name>A0ABQ9FHM8_TEGGR</name>
<keyword evidence="7 11" id="KW-1133">Transmembrane helix</keyword>
<evidence type="ECO:0000256" key="5">
    <source>
        <dbReference type="ARBA" id="ARBA00022729"/>
    </source>
</evidence>
<keyword evidence="8 11" id="KW-0472">Membrane</keyword>
<organism evidence="13 14">
    <name type="scientific">Tegillarca granosa</name>
    <name type="common">Malaysian cockle</name>
    <name type="synonym">Anadara granosa</name>
    <dbReference type="NCBI Taxonomy" id="220873"/>
    <lineage>
        <taxon>Eukaryota</taxon>
        <taxon>Metazoa</taxon>
        <taxon>Spiralia</taxon>
        <taxon>Lophotrochozoa</taxon>
        <taxon>Mollusca</taxon>
        <taxon>Bivalvia</taxon>
        <taxon>Autobranchia</taxon>
        <taxon>Pteriomorphia</taxon>
        <taxon>Arcoida</taxon>
        <taxon>Arcoidea</taxon>
        <taxon>Arcidae</taxon>
        <taxon>Tegillarca</taxon>
    </lineage>
</organism>
<dbReference type="PIRSF" id="PIRSF037595">
    <property type="entry name" value="Toll-like_receptor"/>
    <property type="match status" value="1"/>
</dbReference>
<keyword evidence="9" id="KW-0675">Receptor</keyword>
<evidence type="ECO:0000256" key="2">
    <source>
        <dbReference type="ARBA" id="ARBA00009634"/>
    </source>
</evidence>
<evidence type="ECO:0000256" key="9">
    <source>
        <dbReference type="ARBA" id="ARBA00023170"/>
    </source>
</evidence>
<dbReference type="Gene3D" id="3.40.50.10140">
    <property type="entry name" value="Toll/interleukin-1 receptor homology (TIR) domain"/>
    <property type="match status" value="1"/>
</dbReference>
<keyword evidence="3" id="KW-0433">Leucine-rich repeat</keyword>
<dbReference type="Gene3D" id="3.80.10.10">
    <property type="entry name" value="Ribonuclease Inhibitor"/>
    <property type="match status" value="3"/>
</dbReference>
<dbReference type="PROSITE" id="PS50104">
    <property type="entry name" value="TIR"/>
    <property type="match status" value="1"/>
</dbReference>
<evidence type="ECO:0000313" key="14">
    <source>
        <dbReference type="Proteomes" id="UP001217089"/>
    </source>
</evidence>
<comment type="caution">
    <text evidence="13">The sequence shown here is derived from an EMBL/GenBank/DDBJ whole genome shotgun (WGS) entry which is preliminary data.</text>
</comment>
<evidence type="ECO:0000256" key="1">
    <source>
        <dbReference type="ARBA" id="ARBA00004479"/>
    </source>
</evidence>
<dbReference type="EMBL" id="JARBDR010000337">
    <property type="protein sequence ID" value="KAJ8315417.1"/>
    <property type="molecule type" value="Genomic_DNA"/>
</dbReference>
<dbReference type="SMART" id="SM00369">
    <property type="entry name" value="LRR_TYP"/>
    <property type="match status" value="5"/>
</dbReference>
<sequence length="866" mass="100715">MDVIRISTLILLIDIVFVSTYCCILSKTNKSANCTRIGLKNVPLNLPGWVIHIDLSDNYIEEVKNGDFRRLYNLRSINLNNNRISKLDAEAFKGLKNLEELSLNNNRLAFNDNAFKPGVFKPLGKLQSLFITNNIQNCYDFPKLQRYPDMEFGYLRNLKRLSLDLYRQPMFGKSFRGMHSLQILIFNQCCLRYLTNKTFDNLPSSITELHMTHCYYISPQVGINAFKPFKYLKVLNLRMTPLSLQSAIGLLYPLRLKSMDIIDFHQVNRYPKVDGHYQFSVILTDSMFSNLKTICVKKLDLSSNAIVEMRHGSLFSWGLHTKCVEHLILSGNAFHFAYDLLVDVILLLASHYLDMNLKIFEYSYAPIEFPDYYKSEDSARYSLKAKNSSDIVKRLINNERDLYKLPLNTKGPCKYWNKNSVVGSIPPTLHTLRLSHVIAYLYFCNYSFPQNNLQVVDISYSLVDNLFLSITGLDNVNYLDASGIDFTKASQTFLKSVSNVTSLVLQDVELDRVFLKQDSQTIFYYNSKIKHLNLARNHLTDLPKYIFQNMEHLENLNLSLNSLDKFPPQILDKQFLAVLDLSNNKISGFNKETIDFLDAKYLQLVHNNLSIYLNGNILLCTCEYMEFIQWIYNTKVKLDNDGNYICTLSNGTQTTTKAVRAQFHEIFSKCKSTFWLTLSIVSVCVFVLILIGSVICYRLRWRIVYFFYRQFHYGYKPIRNDESSYTYDAFVAYSGEDYRWICSTFREELETSHSFKLCLHDRDFEPGLSIQQNIINSICNSRKVIIDATPGYIKSKWFEFEIEMANIEMMNRSYENGIIVIIRNGTKPSDMPDLLRRLWENITCVVHEKNEVEETFFERIVTALKS</sequence>
<dbReference type="Proteomes" id="UP001217089">
    <property type="component" value="Unassembled WGS sequence"/>
</dbReference>
<dbReference type="Pfam" id="PF13855">
    <property type="entry name" value="LRR_8"/>
    <property type="match status" value="2"/>
</dbReference>
<dbReference type="PANTHER" id="PTHR24365:SF530">
    <property type="entry name" value="MSTPROX-RELATED"/>
    <property type="match status" value="1"/>
</dbReference>
<evidence type="ECO:0000259" key="12">
    <source>
        <dbReference type="PROSITE" id="PS50104"/>
    </source>
</evidence>
<evidence type="ECO:0000256" key="7">
    <source>
        <dbReference type="ARBA" id="ARBA00022989"/>
    </source>
</evidence>